<gene>
    <name evidence="1" type="ordered locus">MCJ_004900</name>
</gene>
<accession>C5J6T2</accession>
<dbReference type="HOGENOM" id="CLU_2143070_0_0_14"/>
<proteinExistence type="predicted"/>
<evidence type="ECO:0000313" key="2">
    <source>
        <dbReference type="Proteomes" id="UP000001491"/>
    </source>
</evidence>
<reference evidence="2" key="1">
    <citation type="journal article" date="2009" name="BMC Bioinformatics">
        <title>The Mycoplasma conjunctivae genome sequencing, annotation and analysis.</title>
        <authorList>
            <person name="Calderon-Copete S.P."/>
            <person name="Wigger G."/>
            <person name="Wunderlin C."/>
            <person name="Schmidheini T."/>
            <person name="Frey J."/>
            <person name="Quail M.A."/>
            <person name="Falquet L."/>
        </authorList>
    </citation>
    <scope>NUCLEOTIDE SEQUENCE [LARGE SCALE GENOMIC DNA]</scope>
    <source>
        <strain evidence="2">ATCC 25834 / NCTC 10147 / HRC/581</strain>
    </source>
</reference>
<keyword evidence="2" id="KW-1185">Reference proteome</keyword>
<dbReference type="AlphaFoldDB" id="C5J6T2"/>
<evidence type="ECO:0000313" key="1">
    <source>
        <dbReference type="EMBL" id="CAT05195.1"/>
    </source>
</evidence>
<sequence length="112" mass="13254">MAIIDPQHPLYQWLIDFKYRNAIGTNLLDSIIIDYIEIARVNVWTQYYQLPLKELSGRYFIDDNHEWAWDLKTKMATLHLAATYHNNPDSMNKDADPNKMIIDILGDRVKFI</sequence>
<protein>
    <submittedName>
        <fullName evidence="1">Uncharacterized protein</fullName>
    </submittedName>
</protein>
<dbReference type="eggNOG" id="ENOG5031ZGJ">
    <property type="taxonomic scope" value="Bacteria"/>
</dbReference>
<name>C5J6T2_MESCH</name>
<dbReference type="Proteomes" id="UP000001491">
    <property type="component" value="Chromosome"/>
</dbReference>
<dbReference type="KEGG" id="mco:MCJ_004900"/>
<organism evidence="1 2">
    <name type="scientific">Mesomycoplasma conjunctivae (strain ATCC 25834 / NCTC 10147 / HRC/581)</name>
    <name type="common">Mycoplasma conjunctivae</name>
    <dbReference type="NCBI Taxonomy" id="572263"/>
    <lineage>
        <taxon>Bacteria</taxon>
        <taxon>Bacillati</taxon>
        <taxon>Mycoplasmatota</taxon>
        <taxon>Mycoplasmoidales</taxon>
        <taxon>Metamycoplasmataceae</taxon>
        <taxon>Mesomycoplasma</taxon>
    </lineage>
</organism>
<dbReference type="EMBL" id="FM864216">
    <property type="protein sequence ID" value="CAT05195.1"/>
    <property type="molecule type" value="Genomic_DNA"/>
</dbReference>